<dbReference type="Pfam" id="PF03466">
    <property type="entry name" value="LysR_substrate"/>
    <property type="match status" value="1"/>
</dbReference>
<keyword evidence="2" id="KW-0805">Transcription regulation</keyword>
<dbReference type="InterPro" id="IPR036390">
    <property type="entry name" value="WH_DNA-bd_sf"/>
</dbReference>
<keyword evidence="4" id="KW-0804">Transcription</keyword>
<dbReference type="PANTHER" id="PTHR30126:SF39">
    <property type="entry name" value="HTH-TYPE TRANSCRIPTIONAL REGULATOR CYSL"/>
    <property type="match status" value="1"/>
</dbReference>
<evidence type="ECO:0000313" key="6">
    <source>
        <dbReference type="EMBL" id="HJD51345.1"/>
    </source>
</evidence>
<comment type="caution">
    <text evidence="6">The sequence shown here is derived from an EMBL/GenBank/DDBJ whole genome shotgun (WGS) entry which is preliminary data.</text>
</comment>
<evidence type="ECO:0000259" key="5">
    <source>
        <dbReference type="PROSITE" id="PS50931"/>
    </source>
</evidence>
<comment type="similarity">
    <text evidence="1">Belongs to the LysR transcriptional regulatory family.</text>
</comment>
<dbReference type="Pfam" id="PF00126">
    <property type="entry name" value="HTH_1"/>
    <property type="match status" value="1"/>
</dbReference>
<dbReference type="Gene3D" id="1.10.10.10">
    <property type="entry name" value="Winged helix-like DNA-binding domain superfamily/Winged helix DNA-binding domain"/>
    <property type="match status" value="1"/>
</dbReference>
<dbReference type="PANTHER" id="PTHR30126">
    <property type="entry name" value="HTH-TYPE TRANSCRIPTIONAL REGULATOR"/>
    <property type="match status" value="1"/>
</dbReference>
<dbReference type="EMBL" id="DWUS01000129">
    <property type="protein sequence ID" value="HJD51345.1"/>
    <property type="molecule type" value="Genomic_DNA"/>
</dbReference>
<accession>A0A9D2UF86</accession>
<dbReference type="SUPFAM" id="SSF46785">
    <property type="entry name" value="Winged helix' DNA-binding domain"/>
    <property type="match status" value="1"/>
</dbReference>
<evidence type="ECO:0000256" key="3">
    <source>
        <dbReference type="ARBA" id="ARBA00023125"/>
    </source>
</evidence>
<dbReference type="AlphaFoldDB" id="A0A9D2UF86"/>
<reference evidence="6" key="1">
    <citation type="journal article" date="2021" name="PeerJ">
        <title>Extensive microbial diversity within the chicken gut microbiome revealed by metagenomics and culture.</title>
        <authorList>
            <person name="Gilroy R."/>
            <person name="Ravi A."/>
            <person name="Getino M."/>
            <person name="Pursley I."/>
            <person name="Horton D.L."/>
            <person name="Alikhan N.F."/>
            <person name="Baker D."/>
            <person name="Gharbi K."/>
            <person name="Hall N."/>
            <person name="Watson M."/>
            <person name="Adriaenssens E.M."/>
            <person name="Foster-Nyarko E."/>
            <person name="Jarju S."/>
            <person name="Secka A."/>
            <person name="Antonio M."/>
            <person name="Oren A."/>
            <person name="Chaudhuri R.R."/>
            <person name="La Ragione R."/>
            <person name="Hildebrand F."/>
            <person name="Pallen M.J."/>
        </authorList>
    </citation>
    <scope>NUCLEOTIDE SEQUENCE</scope>
    <source>
        <strain evidence="6">ChiHjej10B9-4811</strain>
    </source>
</reference>
<dbReference type="InterPro" id="IPR005119">
    <property type="entry name" value="LysR_subst-bd"/>
</dbReference>
<evidence type="ECO:0000256" key="1">
    <source>
        <dbReference type="ARBA" id="ARBA00009437"/>
    </source>
</evidence>
<evidence type="ECO:0000256" key="4">
    <source>
        <dbReference type="ARBA" id="ARBA00023163"/>
    </source>
</evidence>
<dbReference type="InterPro" id="IPR000847">
    <property type="entry name" value="LysR_HTH_N"/>
</dbReference>
<keyword evidence="3" id="KW-0238">DNA-binding</keyword>
<dbReference type="PROSITE" id="PS50931">
    <property type="entry name" value="HTH_LYSR"/>
    <property type="match status" value="1"/>
</dbReference>
<organism evidence="6 7">
    <name type="scientific">Candidatus Rothia avistercoris</name>
    <dbReference type="NCBI Taxonomy" id="2840479"/>
    <lineage>
        <taxon>Bacteria</taxon>
        <taxon>Bacillati</taxon>
        <taxon>Actinomycetota</taxon>
        <taxon>Actinomycetes</taxon>
        <taxon>Micrococcales</taxon>
        <taxon>Micrococcaceae</taxon>
        <taxon>Rothia</taxon>
    </lineage>
</organism>
<dbReference type="InterPro" id="IPR036388">
    <property type="entry name" value="WH-like_DNA-bd_sf"/>
</dbReference>
<sequence>MYDLRRLAMLLEIHERGTLAATAKALHLTSSAISQQITTLEKEVGTPLLRKVGRRVELTTEALILVESTRNILKELDAARTRITLLEGIPAGQVRLAIFQSAAKALLPGTLAHLAEHAPQVQLHVVQIDPETGLSLTRSREFDLVIAESYPHHHIPEYPELTSELLTEDALNLVVAADSEVESLDDATQLPWVFEGEHNTSRTWGINQCRAAGFEPQVRYVIDDLNTHLQLATGGAAAIMPSFALPAAGNELSRIHGVKAIPLPGAPFRKIYVATRTESTGQPAIRAVKEALKAAVEQLP</sequence>
<name>A0A9D2UF86_9MICC</name>
<dbReference type="Gene3D" id="3.40.190.10">
    <property type="entry name" value="Periplasmic binding protein-like II"/>
    <property type="match status" value="2"/>
</dbReference>
<feature type="domain" description="HTH lysR-type" evidence="5">
    <location>
        <begin position="1"/>
        <end position="59"/>
    </location>
</feature>
<protein>
    <submittedName>
        <fullName evidence="6">LysR family transcriptional regulator</fullName>
    </submittedName>
</protein>
<evidence type="ECO:0000256" key="2">
    <source>
        <dbReference type="ARBA" id="ARBA00023015"/>
    </source>
</evidence>
<dbReference type="GO" id="GO:0000976">
    <property type="term" value="F:transcription cis-regulatory region binding"/>
    <property type="evidence" value="ECO:0007669"/>
    <property type="project" value="TreeGrafter"/>
</dbReference>
<dbReference type="GO" id="GO:0003700">
    <property type="term" value="F:DNA-binding transcription factor activity"/>
    <property type="evidence" value="ECO:0007669"/>
    <property type="project" value="InterPro"/>
</dbReference>
<gene>
    <name evidence="6" type="ORF">H9908_05720</name>
</gene>
<dbReference type="Proteomes" id="UP000823908">
    <property type="component" value="Unassembled WGS sequence"/>
</dbReference>
<proteinExistence type="inferred from homology"/>
<reference evidence="6" key="2">
    <citation type="submission" date="2021-04" db="EMBL/GenBank/DDBJ databases">
        <authorList>
            <person name="Gilroy R."/>
        </authorList>
    </citation>
    <scope>NUCLEOTIDE SEQUENCE</scope>
    <source>
        <strain evidence="6">ChiHjej10B9-4811</strain>
    </source>
</reference>
<dbReference type="SUPFAM" id="SSF53850">
    <property type="entry name" value="Periplasmic binding protein-like II"/>
    <property type="match status" value="1"/>
</dbReference>
<evidence type="ECO:0000313" key="7">
    <source>
        <dbReference type="Proteomes" id="UP000823908"/>
    </source>
</evidence>